<accession>A0A1G2CII5</accession>
<organism evidence="1 2">
    <name type="scientific">Candidatus Liptonbacteria bacterium RIFCSPLOWO2_01_FULL_56_20</name>
    <dbReference type="NCBI Taxonomy" id="1798652"/>
    <lineage>
        <taxon>Bacteria</taxon>
        <taxon>Candidatus Liptoniibacteriota</taxon>
    </lineage>
</organism>
<dbReference type="AlphaFoldDB" id="A0A1G2CII5"/>
<dbReference type="Proteomes" id="UP000178495">
    <property type="component" value="Unassembled WGS sequence"/>
</dbReference>
<reference evidence="1 2" key="1">
    <citation type="journal article" date="2016" name="Nat. Commun.">
        <title>Thousands of microbial genomes shed light on interconnected biogeochemical processes in an aquifer system.</title>
        <authorList>
            <person name="Anantharaman K."/>
            <person name="Brown C.T."/>
            <person name="Hug L.A."/>
            <person name="Sharon I."/>
            <person name="Castelle C.J."/>
            <person name="Probst A.J."/>
            <person name="Thomas B.C."/>
            <person name="Singh A."/>
            <person name="Wilkins M.J."/>
            <person name="Karaoz U."/>
            <person name="Brodie E.L."/>
            <person name="Williams K.H."/>
            <person name="Hubbard S.S."/>
            <person name="Banfield J.F."/>
        </authorList>
    </citation>
    <scope>NUCLEOTIDE SEQUENCE [LARGE SCALE GENOMIC DNA]</scope>
</reference>
<sequence>MIIRGKSSLPRDMPLVKVVVDIKKNILAMGCDLHIDCADELLADGSERKNLWGANVFPEEKRIDCVSLINIRPADNNRSMEITIPEIRKQVEEVIAALLFRA</sequence>
<name>A0A1G2CII5_9BACT</name>
<proteinExistence type="predicted"/>
<dbReference type="Pfam" id="PF18924">
    <property type="entry name" value="DUF5674"/>
    <property type="match status" value="1"/>
</dbReference>
<comment type="caution">
    <text evidence="1">The sequence shown here is derived from an EMBL/GenBank/DDBJ whole genome shotgun (WGS) entry which is preliminary data.</text>
</comment>
<evidence type="ECO:0000313" key="2">
    <source>
        <dbReference type="Proteomes" id="UP000178495"/>
    </source>
</evidence>
<evidence type="ECO:0000313" key="1">
    <source>
        <dbReference type="EMBL" id="OGZ01022.1"/>
    </source>
</evidence>
<gene>
    <name evidence="1" type="ORF">A3A43_03055</name>
</gene>
<dbReference type="STRING" id="1798652.A3A43_03055"/>
<dbReference type="InterPro" id="IPR043731">
    <property type="entry name" value="DUF5674"/>
</dbReference>
<protein>
    <submittedName>
        <fullName evidence="1">Uncharacterized protein</fullName>
    </submittedName>
</protein>
<dbReference type="EMBL" id="MHLC01000022">
    <property type="protein sequence ID" value="OGZ01022.1"/>
    <property type="molecule type" value="Genomic_DNA"/>
</dbReference>